<feature type="domain" description="Antitoxin Xre/MbcA/ParS-like toxin-binding" evidence="1">
    <location>
        <begin position="148"/>
        <end position="188"/>
    </location>
</feature>
<comment type="caution">
    <text evidence="2">The sequence shown here is derived from an EMBL/GenBank/DDBJ whole genome shotgun (WGS) entry which is preliminary data.</text>
</comment>
<dbReference type="Pfam" id="PF09722">
    <property type="entry name" value="Xre_MbcA_ParS_C"/>
    <property type="match status" value="1"/>
</dbReference>
<dbReference type="InterPro" id="IPR024467">
    <property type="entry name" value="Xre/MbcA/ParS-like_toxin-bd"/>
</dbReference>
<sequence length="199" mass="22771">MNTEKHHQISQEDLMCEAFRVLLEKPPLELSDSIGQQGFLEIANFLTTISPPEDQFNPSTMVNHIGAYCYQPGNEVLKKWYLKTYQGMAKEDIQTIVKKNLDAGDRSSINTLPDISPEGIEICQLLQRWAQEIQQRYQPTNQKLMERLAELLGGTEEALIWLKSPHPVLDNRTPESYVKEGKLEVLEYFIHAIETGQPS</sequence>
<dbReference type="AlphaFoldDB" id="A0A7C3ZN75"/>
<accession>A0A7C3ZN75</accession>
<name>A0A7C3ZN75_9CYAN</name>
<protein>
    <submittedName>
        <fullName evidence="2">DUF2384 domain-containing protein</fullName>
    </submittedName>
</protein>
<gene>
    <name evidence="2" type="ORF">ENR15_14960</name>
</gene>
<dbReference type="EMBL" id="DSPX01000151">
    <property type="protein sequence ID" value="HGG01901.1"/>
    <property type="molecule type" value="Genomic_DNA"/>
</dbReference>
<reference evidence="2" key="1">
    <citation type="journal article" date="2020" name="mSystems">
        <title>Genome- and Community-Level Interaction Insights into Carbon Utilization and Element Cycling Functions of Hydrothermarchaeota in Hydrothermal Sediment.</title>
        <authorList>
            <person name="Zhou Z."/>
            <person name="Liu Y."/>
            <person name="Xu W."/>
            <person name="Pan J."/>
            <person name="Luo Z.H."/>
            <person name="Li M."/>
        </authorList>
    </citation>
    <scope>NUCLEOTIDE SEQUENCE [LARGE SCALE GENOMIC DNA]</scope>
    <source>
        <strain evidence="2">SpSt-374</strain>
    </source>
</reference>
<evidence type="ECO:0000313" key="2">
    <source>
        <dbReference type="EMBL" id="HGG01901.1"/>
    </source>
</evidence>
<proteinExistence type="predicted"/>
<evidence type="ECO:0000259" key="1">
    <source>
        <dbReference type="Pfam" id="PF09722"/>
    </source>
</evidence>
<organism evidence="2">
    <name type="scientific">Planktothricoides sp. SpSt-374</name>
    <dbReference type="NCBI Taxonomy" id="2282167"/>
    <lineage>
        <taxon>Bacteria</taxon>
        <taxon>Bacillati</taxon>
        <taxon>Cyanobacteriota</taxon>
        <taxon>Cyanophyceae</taxon>
        <taxon>Oscillatoriophycideae</taxon>
        <taxon>Oscillatoriales</taxon>
        <taxon>Oscillatoriaceae</taxon>
        <taxon>Planktothricoides</taxon>
    </lineage>
</organism>